<dbReference type="EMBL" id="UINC01052425">
    <property type="protein sequence ID" value="SVB67746.1"/>
    <property type="molecule type" value="Genomic_DNA"/>
</dbReference>
<protein>
    <recommendedName>
        <fullName evidence="2">Glycosyl hydrolase family 32 N-terminal domain-containing protein</fullName>
    </recommendedName>
</protein>
<dbReference type="AlphaFoldDB" id="A0A382FXD8"/>
<sequence>NTGECISATALATSKDLDAWEWQGVVLRPEGNGWDKYCRRINSVLPLDGKYFAFYDGSSGHHENYEERTGLAVSDDLRNWETLTPDGPCVVSPHASGSLRYIDAQRVGDEIISIHELTRACGAHEMRLSRFPAEGFSLA</sequence>
<dbReference type="SUPFAM" id="SSF75005">
    <property type="entry name" value="Arabinanase/levansucrase/invertase"/>
    <property type="match status" value="1"/>
</dbReference>
<gene>
    <name evidence="1" type="ORF">METZ01_LOCUS220600</name>
</gene>
<dbReference type="Gene3D" id="2.115.10.20">
    <property type="entry name" value="Glycosyl hydrolase domain, family 43"/>
    <property type="match status" value="1"/>
</dbReference>
<evidence type="ECO:0008006" key="2">
    <source>
        <dbReference type="Google" id="ProtNLM"/>
    </source>
</evidence>
<evidence type="ECO:0000313" key="1">
    <source>
        <dbReference type="EMBL" id="SVB67746.1"/>
    </source>
</evidence>
<organism evidence="1">
    <name type="scientific">marine metagenome</name>
    <dbReference type="NCBI Taxonomy" id="408172"/>
    <lineage>
        <taxon>unclassified sequences</taxon>
        <taxon>metagenomes</taxon>
        <taxon>ecological metagenomes</taxon>
    </lineage>
</organism>
<accession>A0A382FXD8</accession>
<feature type="non-terminal residue" evidence="1">
    <location>
        <position position="1"/>
    </location>
</feature>
<reference evidence="1" key="1">
    <citation type="submission" date="2018-05" db="EMBL/GenBank/DDBJ databases">
        <authorList>
            <person name="Lanie J.A."/>
            <person name="Ng W.-L."/>
            <person name="Kazmierczak K.M."/>
            <person name="Andrzejewski T.M."/>
            <person name="Davidsen T.M."/>
            <person name="Wayne K.J."/>
            <person name="Tettelin H."/>
            <person name="Glass J.I."/>
            <person name="Rusch D."/>
            <person name="Podicherti R."/>
            <person name="Tsui H.-C.T."/>
            <person name="Winkler M.E."/>
        </authorList>
    </citation>
    <scope>NUCLEOTIDE SEQUENCE</scope>
</reference>
<dbReference type="InterPro" id="IPR023296">
    <property type="entry name" value="Glyco_hydro_beta-prop_sf"/>
</dbReference>
<proteinExistence type="predicted"/>
<name>A0A382FXD8_9ZZZZ</name>